<dbReference type="Pfam" id="PF00111">
    <property type="entry name" value="Fer2"/>
    <property type="match status" value="1"/>
</dbReference>
<keyword evidence="3" id="KW-1185">Reference proteome</keyword>
<proteinExistence type="predicted"/>
<dbReference type="InParanoid" id="F1ZC26"/>
<dbReference type="HOGENOM" id="CLU_082632_4_0_5"/>
<dbReference type="InterPro" id="IPR012675">
    <property type="entry name" value="Beta-grasp_dom_sf"/>
</dbReference>
<dbReference type="Proteomes" id="UP000004728">
    <property type="component" value="Unassembled WGS sequence"/>
</dbReference>
<name>F1ZC26_9SPHN</name>
<evidence type="ECO:0000313" key="3">
    <source>
        <dbReference type="Proteomes" id="UP000004728"/>
    </source>
</evidence>
<dbReference type="InterPro" id="IPR036010">
    <property type="entry name" value="2Fe-2S_ferredoxin-like_sf"/>
</dbReference>
<accession>F1ZC26</accession>
<dbReference type="AlphaFoldDB" id="F1ZC26"/>
<dbReference type="InterPro" id="IPR006058">
    <property type="entry name" value="2Fe2S_fd_BS"/>
</dbReference>
<dbReference type="RefSeq" id="WP_008070792.1">
    <property type="nucleotide sequence ID" value="NZ_AQWK01000018.1"/>
</dbReference>
<reference evidence="2 3" key="1">
    <citation type="journal article" date="2012" name="J. Bacteriol.">
        <title>Draft Genome Sequence of Novosphingobium nitrogenifigens Y88T.</title>
        <authorList>
            <person name="Strabala T.J."/>
            <person name="Macdonald L."/>
            <person name="Liu V."/>
            <person name="Smit A.M."/>
        </authorList>
    </citation>
    <scope>NUCLEOTIDE SEQUENCE [LARGE SCALE GENOMIC DNA]</scope>
    <source>
        <strain evidence="2 3">DSM 19370</strain>
    </source>
</reference>
<dbReference type="InterPro" id="IPR001041">
    <property type="entry name" value="2Fe-2S_ferredoxin-type"/>
</dbReference>
<dbReference type="SUPFAM" id="SSF54292">
    <property type="entry name" value="2Fe-2S ferredoxin-like"/>
    <property type="match status" value="1"/>
</dbReference>
<dbReference type="GO" id="GO:0051537">
    <property type="term" value="F:2 iron, 2 sulfur cluster binding"/>
    <property type="evidence" value="ECO:0007669"/>
    <property type="project" value="InterPro"/>
</dbReference>
<dbReference type="CDD" id="cd00207">
    <property type="entry name" value="fer2"/>
    <property type="match status" value="1"/>
</dbReference>
<dbReference type="eggNOG" id="COG1018">
    <property type="taxonomic scope" value="Bacteria"/>
</dbReference>
<organism evidence="2 3">
    <name type="scientific">Novosphingobium nitrogenifigens DSM 19370</name>
    <dbReference type="NCBI Taxonomy" id="983920"/>
    <lineage>
        <taxon>Bacteria</taxon>
        <taxon>Pseudomonadati</taxon>
        <taxon>Pseudomonadota</taxon>
        <taxon>Alphaproteobacteria</taxon>
        <taxon>Sphingomonadales</taxon>
        <taxon>Sphingomonadaceae</taxon>
        <taxon>Novosphingobium</taxon>
    </lineage>
</organism>
<dbReference type="STRING" id="983920.Y88_3163"/>
<evidence type="ECO:0000259" key="1">
    <source>
        <dbReference type="PROSITE" id="PS51085"/>
    </source>
</evidence>
<comment type="caution">
    <text evidence="2">The sequence shown here is derived from an EMBL/GenBank/DDBJ whole genome shotgun (WGS) entry which is preliminary data.</text>
</comment>
<dbReference type="EMBL" id="AEWJ01000053">
    <property type="protein sequence ID" value="EGD57837.1"/>
    <property type="molecule type" value="Genomic_DNA"/>
</dbReference>
<dbReference type="PROSITE" id="PS00197">
    <property type="entry name" value="2FE2S_FER_1"/>
    <property type="match status" value="1"/>
</dbReference>
<sequence length="106" mass="11621">MPRISMLDTGETYQCRDGETVLAGMERLGRAGIPVGCRGGGCGVCKIRVISGEYDGRKMSRACITREEEEAGLVLACRVVPRFDLQVEIVGGMRKCIMKHAPHHDQ</sequence>
<protein>
    <submittedName>
        <fullName evidence="2">Ferredoxin</fullName>
    </submittedName>
</protein>
<dbReference type="PROSITE" id="PS51085">
    <property type="entry name" value="2FE2S_FER_2"/>
    <property type="match status" value="1"/>
</dbReference>
<evidence type="ECO:0000313" key="2">
    <source>
        <dbReference type="EMBL" id="EGD57837.1"/>
    </source>
</evidence>
<feature type="domain" description="2Fe-2S ferredoxin-type" evidence="1">
    <location>
        <begin position="2"/>
        <end position="93"/>
    </location>
</feature>
<dbReference type="Gene3D" id="3.10.20.30">
    <property type="match status" value="1"/>
</dbReference>
<gene>
    <name evidence="2" type="ORF">Y88_3163</name>
</gene>
<dbReference type="OrthoDB" id="7858822at2"/>